<dbReference type="OrthoDB" id="74093at2"/>
<dbReference type="PANTHER" id="PTHR39555:SF1">
    <property type="entry name" value="TYPE IV PILUS INNER MEMBRANE COMPONENT PILO"/>
    <property type="match status" value="1"/>
</dbReference>
<feature type="compositionally biased region" description="Pro residues" evidence="1">
    <location>
        <begin position="218"/>
        <end position="229"/>
    </location>
</feature>
<proteinExistence type="predicted"/>
<evidence type="ECO:0000256" key="1">
    <source>
        <dbReference type="SAM" id="MobiDB-lite"/>
    </source>
</evidence>
<comment type="caution">
    <text evidence="3">The sequence shown here is derived from an EMBL/GenBank/DDBJ whole genome shotgun (WGS) entry which is preliminary data.</text>
</comment>
<evidence type="ECO:0000313" key="3">
    <source>
        <dbReference type="EMBL" id="PYE56384.1"/>
    </source>
</evidence>
<evidence type="ECO:0000256" key="2">
    <source>
        <dbReference type="SAM" id="Phobius"/>
    </source>
</evidence>
<dbReference type="AlphaFoldDB" id="A0A318SG74"/>
<gene>
    <name evidence="3" type="ORF">DES52_101188</name>
</gene>
<keyword evidence="4" id="KW-1185">Reference proteome</keyword>
<keyword evidence="2" id="KW-0812">Transmembrane</keyword>
<organism evidence="3 4">
    <name type="scientific">Deinococcus yavapaiensis KR-236</name>
    <dbReference type="NCBI Taxonomy" id="694435"/>
    <lineage>
        <taxon>Bacteria</taxon>
        <taxon>Thermotogati</taxon>
        <taxon>Deinococcota</taxon>
        <taxon>Deinococci</taxon>
        <taxon>Deinococcales</taxon>
        <taxon>Deinococcaceae</taxon>
        <taxon>Deinococcus</taxon>
    </lineage>
</organism>
<evidence type="ECO:0000313" key="4">
    <source>
        <dbReference type="Proteomes" id="UP000248326"/>
    </source>
</evidence>
<feature type="region of interest" description="Disordered" evidence="1">
    <location>
        <begin position="200"/>
        <end position="229"/>
    </location>
</feature>
<accession>A0A318SG74</accession>
<dbReference type="RefSeq" id="WP_110884883.1">
    <property type="nucleotide sequence ID" value="NZ_QJSX01000001.1"/>
</dbReference>
<name>A0A318SG74_9DEIO</name>
<protein>
    <submittedName>
        <fullName evidence="3">Type IV pilus assembly protein PilO</fullName>
    </submittedName>
</protein>
<dbReference type="Gene3D" id="3.30.70.60">
    <property type="match status" value="1"/>
</dbReference>
<reference evidence="3 4" key="1">
    <citation type="submission" date="2018-06" db="EMBL/GenBank/DDBJ databases">
        <title>Genomic Encyclopedia of Type Strains, Phase IV (KMG-IV): sequencing the most valuable type-strain genomes for metagenomic binning, comparative biology and taxonomic classification.</title>
        <authorList>
            <person name="Goeker M."/>
        </authorList>
    </citation>
    <scope>NUCLEOTIDE SEQUENCE [LARGE SCALE GENOMIC DNA]</scope>
    <source>
        <strain evidence="3 4">DSM 18048</strain>
    </source>
</reference>
<dbReference type="InterPro" id="IPR014717">
    <property type="entry name" value="Transl_elong_EF1B/ribsomal_bS6"/>
</dbReference>
<dbReference type="Proteomes" id="UP000248326">
    <property type="component" value="Unassembled WGS sequence"/>
</dbReference>
<dbReference type="Pfam" id="PF10741">
    <property type="entry name" value="T2SSM_b"/>
    <property type="match status" value="1"/>
</dbReference>
<keyword evidence="2" id="KW-0472">Membrane</keyword>
<feature type="compositionally biased region" description="Low complexity" evidence="1">
    <location>
        <begin position="200"/>
        <end position="217"/>
    </location>
</feature>
<keyword evidence="2" id="KW-1133">Transmembrane helix</keyword>
<sequence length="229" mass="23739">MTTRRAELKNPLTNLKGRDIFLLTLAGLVLIGILWYFLLYSARQAEIDAANSQLDTLRPQVDAARLASAQLPGLRQEVAGLEVQRDTLLRALPPTPRFGQVLGEIRQNVLATGAQLDGISQSSGAAAGANIPAGVQPINISLTLDGTFGQLFGVLRSLEAMNRFSTINNLALSLGKVTSFDPQVGGQIGVTVYTYNPNAQGAAPAQPGAAPAPGAPASAPPAPPAGGNP</sequence>
<dbReference type="PANTHER" id="PTHR39555">
    <property type="entry name" value="FIMBRIAL ASSEMBLY PROTEIN PILO-LIKE PROTEIN-RELATED"/>
    <property type="match status" value="1"/>
</dbReference>
<dbReference type="InterPro" id="IPR034756">
    <property type="entry name" value="T2SSM_b"/>
</dbReference>
<dbReference type="EMBL" id="QJSX01000001">
    <property type="protein sequence ID" value="PYE56384.1"/>
    <property type="molecule type" value="Genomic_DNA"/>
</dbReference>
<feature type="transmembrane region" description="Helical" evidence="2">
    <location>
        <begin position="20"/>
        <end position="38"/>
    </location>
</feature>